<evidence type="ECO:0000259" key="3">
    <source>
        <dbReference type="PROSITE" id="PS50921"/>
    </source>
</evidence>
<dbReference type="PROSITE" id="PS50921">
    <property type="entry name" value="ANTAR"/>
    <property type="match status" value="1"/>
</dbReference>
<dbReference type="PROSITE" id="PS50801">
    <property type="entry name" value="STAS"/>
    <property type="match status" value="1"/>
</dbReference>
<name>A0A7G1NT61_9ACTN</name>
<dbReference type="SUPFAM" id="SSF52091">
    <property type="entry name" value="SpoIIaa-like"/>
    <property type="match status" value="1"/>
</dbReference>
<dbReference type="InterPro" id="IPR058548">
    <property type="entry name" value="MlaB-like_STAS"/>
</dbReference>
<dbReference type="InterPro" id="IPR036513">
    <property type="entry name" value="STAS_dom_sf"/>
</dbReference>
<dbReference type="InterPro" id="IPR011006">
    <property type="entry name" value="CheY-like_superfamily"/>
</dbReference>
<dbReference type="Pfam" id="PF13466">
    <property type="entry name" value="STAS_2"/>
    <property type="match status" value="1"/>
</dbReference>
<dbReference type="InterPro" id="IPR002645">
    <property type="entry name" value="STAS_dom"/>
</dbReference>
<dbReference type="CDD" id="cd07043">
    <property type="entry name" value="STAS_anti-anti-sigma_factors"/>
    <property type="match status" value="1"/>
</dbReference>
<dbReference type="InterPro" id="IPR036388">
    <property type="entry name" value="WH-like_DNA-bd_sf"/>
</dbReference>
<reference evidence="4 5" key="1">
    <citation type="journal article" date="2014" name="Int. J. Syst. Evol. Microbiol.">
        <title>Complete genome sequence of Corynebacterium casei LMG S-19264T (=DSM 44701T), isolated from a smear-ripened cheese.</title>
        <authorList>
            <consortium name="US DOE Joint Genome Institute (JGI-PGF)"/>
            <person name="Walter F."/>
            <person name="Albersmeier A."/>
            <person name="Kalinowski J."/>
            <person name="Ruckert C."/>
        </authorList>
    </citation>
    <scope>NUCLEOTIDE SEQUENCE [LARGE SCALE GENOMIC DNA]</scope>
    <source>
        <strain evidence="4 5">JCM 4677</strain>
    </source>
</reference>
<dbReference type="PANTHER" id="PTHR35849:SF2">
    <property type="entry name" value="BLR2341 PROTEIN"/>
    <property type="match status" value="1"/>
</dbReference>
<dbReference type="EMBL" id="AP023440">
    <property type="protein sequence ID" value="BCL25802.1"/>
    <property type="molecule type" value="Genomic_DNA"/>
</dbReference>
<dbReference type="Pfam" id="PF03861">
    <property type="entry name" value="ANTAR"/>
    <property type="match status" value="1"/>
</dbReference>
<protein>
    <recommendedName>
        <fullName evidence="6">Anti-sigma factor antagonist</fullName>
    </recommendedName>
</protein>
<dbReference type="SMART" id="SM01012">
    <property type="entry name" value="ANTAR"/>
    <property type="match status" value="1"/>
</dbReference>
<gene>
    <name evidence="4" type="ORF">GCM10017557_06610</name>
</gene>
<dbReference type="SUPFAM" id="SSF52172">
    <property type="entry name" value="CheY-like"/>
    <property type="match status" value="1"/>
</dbReference>
<evidence type="ECO:0000313" key="5">
    <source>
        <dbReference type="Proteomes" id="UP000516444"/>
    </source>
</evidence>
<evidence type="ECO:0008006" key="6">
    <source>
        <dbReference type="Google" id="ProtNLM"/>
    </source>
</evidence>
<dbReference type="InterPro" id="IPR052746">
    <property type="entry name" value="MlaB_ABC_Transporter"/>
</dbReference>
<evidence type="ECO:0000256" key="1">
    <source>
        <dbReference type="SAM" id="MobiDB-lite"/>
    </source>
</evidence>
<keyword evidence="5" id="KW-1185">Reference proteome</keyword>
<feature type="domain" description="ANTAR" evidence="3">
    <location>
        <begin position="178"/>
        <end position="239"/>
    </location>
</feature>
<dbReference type="PANTHER" id="PTHR35849">
    <property type="entry name" value="BLR2341 PROTEIN"/>
    <property type="match status" value="1"/>
</dbReference>
<accession>A0A7G1NT61</accession>
<feature type="region of interest" description="Disordered" evidence="1">
    <location>
        <begin position="267"/>
        <end position="289"/>
    </location>
</feature>
<feature type="domain" description="STAS" evidence="2">
    <location>
        <begin position="29"/>
        <end position="116"/>
    </location>
</feature>
<organism evidence="4 5">
    <name type="scientific">Streptomyces aurantiacus</name>
    <dbReference type="NCBI Taxonomy" id="47760"/>
    <lineage>
        <taxon>Bacteria</taxon>
        <taxon>Bacillati</taxon>
        <taxon>Actinomycetota</taxon>
        <taxon>Actinomycetes</taxon>
        <taxon>Kitasatosporales</taxon>
        <taxon>Streptomycetaceae</taxon>
        <taxon>Streptomyces</taxon>
        <taxon>Streptomyces aurantiacus group</taxon>
    </lineage>
</organism>
<dbReference type="Gene3D" id="3.30.750.24">
    <property type="entry name" value="STAS domain"/>
    <property type="match status" value="1"/>
</dbReference>
<dbReference type="GO" id="GO:0003723">
    <property type="term" value="F:RNA binding"/>
    <property type="evidence" value="ECO:0007669"/>
    <property type="project" value="InterPro"/>
</dbReference>
<dbReference type="Gene3D" id="1.10.10.10">
    <property type="entry name" value="Winged helix-like DNA-binding domain superfamily/Winged helix DNA-binding domain"/>
    <property type="match status" value="1"/>
</dbReference>
<dbReference type="KEGG" id="sgm:GCM10017557_06610"/>
<evidence type="ECO:0000259" key="2">
    <source>
        <dbReference type="PROSITE" id="PS50801"/>
    </source>
</evidence>
<sequence>MLSAQLMGLYAAPCAKSPDLARERPSAYLKIETHPAGERMTVVVIGEIDMATFRRLRRSLRDALAESVSGVDLDLTRVSFCDCAGLNVLLDARQHASAYGRTVTIGSAGPAVVRLLALSDTSSLFAPTSEAGPGIAFTHVPRPGATHSTTEESPLSDDAIDATTAVAAVDTAGTGEAEQELRVEVVQLKRAMETRPVIDLARGVLMASFGLSPEDAWTVLVTVSQNTNIKLHHLAESTVAAVQGEPLPEPLRQQLSAAVAELVPARQATTHDTDVPGPVPEELLQEAEP</sequence>
<dbReference type="InterPro" id="IPR005561">
    <property type="entry name" value="ANTAR"/>
</dbReference>
<dbReference type="AlphaFoldDB" id="A0A7G1NT61"/>
<proteinExistence type="predicted"/>
<dbReference type="Proteomes" id="UP000516444">
    <property type="component" value="Chromosome"/>
</dbReference>
<evidence type="ECO:0000313" key="4">
    <source>
        <dbReference type="EMBL" id="BCL25802.1"/>
    </source>
</evidence>